<dbReference type="PANTHER" id="PTHR47843:SF2">
    <property type="entry name" value="BTB DOMAIN-CONTAINING PROTEIN"/>
    <property type="match status" value="1"/>
</dbReference>
<accession>A0A6A6VIQ8</accession>
<dbReference type="EMBL" id="MU006564">
    <property type="protein sequence ID" value="KAF2750502.1"/>
    <property type="molecule type" value="Genomic_DNA"/>
</dbReference>
<dbReference type="Gene3D" id="3.30.710.10">
    <property type="entry name" value="Potassium Channel Kv1.1, Chain A"/>
    <property type="match status" value="1"/>
</dbReference>
<protein>
    <recommendedName>
        <fullName evidence="2">BTB domain-containing protein</fullName>
    </recommendedName>
</protein>
<dbReference type="Pfam" id="PF00651">
    <property type="entry name" value="BTB"/>
    <property type="match status" value="1"/>
</dbReference>
<dbReference type="InterPro" id="IPR011333">
    <property type="entry name" value="SKP1/BTB/POZ_sf"/>
</dbReference>
<organism evidence="3 4">
    <name type="scientific">Sporormia fimetaria CBS 119925</name>
    <dbReference type="NCBI Taxonomy" id="1340428"/>
    <lineage>
        <taxon>Eukaryota</taxon>
        <taxon>Fungi</taxon>
        <taxon>Dikarya</taxon>
        <taxon>Ascomycota</taxon>
        <taxon>Pezizomycotina</taxon>
        <taxon>Dothideomycetes</taxon>
        <taxon>Pleosporomycetidae</taxon>
        <taxon>Pleosporales</taxon>
        <taxon>Sporormiaceae</taxon>
        <taxon>Sporormia</taxon>
    </lineage>
</organism>
<reference evidence="3" key="1">
    <citation type="journal article" date="2020" name="Stud. Mycol.">
        <title>101 Dothideomycetes genomes: a test case for predicting lifestyles and emergence of pathogens.</title>
        <authorList>
            <person name="Haridas S."/>
            <person name="Albert R."/>
            <person name="Binder M."/>
            <person name="Bloem J."/>
            <person name="Labutti K."/>
            <person name="Salamov A."/>
            <person name="Andreopoulos B."/>
            <person name="Baker S."/>
            <person name="Barry K."/>
            <person name="Bills G."/>
            <person name="Bluhm B."/>
            <person name="Cannon C."/>
            <person name="Castanera R."/>
            <person name="Culley D."/>
            <person name="Daum C."/>
            <person name="Ezra D."/>
            <person name="Gonzalez J."/>
            <person name="Henrissat B."/>
            <person name="Kuo A."/>
            <person name="Liang C."/>
            <person name="Lipzen A."/>
            <person name="Lutzoni F."/>
            <person name="Magnuson J."/>
            <person name="Mondo S."/>
            <person name="Nolan M."/>
            <person name="Ohm R."/>
            <person name="Pangilinan J."/>
            <person name="Park H.-J."/>
            <person name="Ramirez L."/>
            <person name="Alfaro M."/>
            <person name="Sun H."/>
            <person name="Tritt A."/>
            <person name="Yoshinaga Y."/>
            <person name="Zwiers L.-H."/>
            <person name="Turgeon B."/>
            <person name="Goodwin S."/>
            <person name="Spatafora J."/>
            <person name="Crous P."/>
            <person name="Grigoriev I."/>
        </authorList>
    </citation>
    <scope>NUCLEOTIDE SEQUENCE</scope>
    <source>
        <strain evidence="3">CBS 119925</strain>
    </source>
</reference>
<dbReference type="AlphaFoldDB" id="A0A6A6VIQ8"/>
<dbReference type="PROSITE" id="PS50097">
    <property type="entry name" value="BTB"/>
    <property type="match status" value="1"/>
</dbReference>
<dbReference type="CDD" id="cd18186">
    <property type="entry name" value="BTB_POZ_ZBTB_KLHL-like"/>
    <property type="match status" value="1"/>
</dbReference>
<dbReference type="OrthoDB" id="1022638at2759"/>
<evidence type="ECO:0000313" key="4">
    <source>
        <dbReference type="Proteomes" id="UP000799440"/>
    </source>
</evidence>
<sequence length="332" mass="38558">MNANYTSRFALPNARDTARQVPSSPRVVCTSDAVRFDKASVMRIFVRSDDPQVKEEEFIVDGTVLTLRSEFFRTAMNGNWAESKSRKVTLSGVEPETFRNYLNLVCLNSIPVQEERSRRSKEYNKESKDDNEKGQKQIKESKRTLREVEERIKEKKEQEEEIKKQEAEASDRVAEKLIDMYVLAERILDTKAKDSIIACLSRGPEIGPVTHHPSGHVISKLYKGTMYGDNCRKLLFAYHICYKDRPDYHFYDMHERVEEYPPDYMSDLIKILFNGSLYFARLTRLVTRWHHLPDRGDASDDAEDQYYRMGAELGTLDTTLAVRYTGINRRIG</sequence>
<keyword evidence="4" id="KW-1185">Reference proteome</keyword>
<dbReference type="Proteomes" id="UP000799440">
    <property type="component" value="Unassembled WGS sequence"/>
</dbReference>
<evidence type="ECO:0000259" key="2">
    <source>
        <dbReference type="PROSITE" id="PS50097"/>
    </source>
</evidence>
<dbReference type="InterPro" id="IPR000210">
    <property type="entry name" value="BTB/POZ_dom"/>
</dbReference>
<dbReference type="PANTHER" id="PTHR47843">
    <property type="entry name" value="BTB DOMAIN-CONTAINING PROTEIN-RELATED"/>
    <property type="match status" value="1"/>
</dbReference>
<name>A0A6A6VIQ8_9PLEO</name>
<gene>
    <name evidence="3" type="ORF">M011DRAFT_510141</name>
</gene>
<dbReference type="SUPFAM" id="SSF54695">
    <property type="entry name" value="POZ domain"/>
    <property type="match status" value="1"/>
</dbReference>
<evidence type="ECO:0000313" key="3">
    <source>
        <dbReference type="EMBL" id="KAF2750502.1"/>
    </source>
</evidence>
<feature type="region of interest" description="Disordered" evidence="1">
    <location>
        <begin position="116"/>
        <end position="142"/>
    </location>
</feature>
<proteinExistence type="predicted"/>
<evidence type="ECO:0000256" key="1">
    <source>
        <dbReference type="SAM" id="MobiDB-lite"/>
    </source>
</evidence>
<feature type="domain" description="BTB" evidence="2">
    <location>
        <begin position="53"/>
        <end position="114"/>
    </location>
</feature>